<name>A0ABS1DH71_9PROT</name>
<evidence type="ECO:0008006" key="4">
    <source>
        <dbReference type="Google" id="ProtNLM"/>
    </source>
</evidence>
<gene>
    <name evidence="2" type="ORF">CKO28_14665</name>
</gene>
<reference evidence="2 3" key="1">
    <citation type="journal article" date="2020" name="Microorganisms">
        <title>Osmotic Adaptation and Compatible Solute Biosynthesis of Phototrophic Bacteria as Revealed from Genome Analyses.</title>
        <authorList>
            <person name="Imhoff J.F."/>
            <person name="Rahn T."/>
            <person name="Kunzel S."/>
            <person name="Keller A."/>
            <person name="Neulinger S.C."/>
        </authorList>
    </citation>
    <scope>NUCLEOTIDE SEQUENCE [LARGE SCALE GENOMIC DNA]</scope>
    <source>
        <strain evidence="2 3">DSM 9895</strain>
    </source>
</reference>
<keyword evidence="3" id="KW-1185">Reference proteome</keyword>
<feature type="region of interest" description="Disordered" evidence="1">
    <location>
        <begin position="377"/>
        <end position="400"/>
    </location>
</feature>
<dbReference type="Pfam" id="PF05834">
    <property type="entry name" value="Lycopene_cycl"/>
    <property type="match status" value="1"/>
</dbReference>
<organism evidence="2 3">
    <name type="scientific">Rhodovibrio sodomensis</name>
    <dbReference type="NCBI Taxonomy" id="1088"/>
    <lineage>
        <taxon>Bacteria</taxon>
        <taxon>Pseudomonadati</taxon>
        <taxon>Pseudomonadota</taxon>
        <taxon>Alphaproteobacteria</taxon>
        <taxon>Rhodospirillales</taxon>
        <taxon>Rhodovibrionaceae</taxon>
        <taxon>Rhodovibrio</taxon>
    </lineage>
</organism>
<evidence type="ECO:0000313" key="3">
    <source>
        <dbReference type="Proteomes" id="UP001296873"/>
    </source>
</evidence>
<dbReference type="Proteomes" id="UP001296873">
    <property type="component" value="Unassembled WGS sequence"/>
</dbReference>
<proteinExistence type="predicted"/>
<accession>A0ABS1DH71</accession>
<dbReference type="InterPro" id="IPR036188">
    <property type="entry name" value="FAD/NAD-bd_sf"/>
</dbReference>
<sequence length="400" mass="43807">MTGDQPREIAVLGGGLAGLSLVLQLLDHGVKARITVVEPRHTYTDDRTWCFWDTEDHPFRHLIADRWPTWRVHDGTRAHRCTGTCAYARLSAGDVYAHALARIARAPNVHLWRGTRVQRLDGRRVQTDAGTLAADLVYDGRPPRLPETASGTRLLQQFVGRRIRSDRDVFDTSACELMDFRLPQRHGIAFLYVLPHSPREALVEATVFAATRLPAGRLDGLLDDALAQRLPSGVETLGSERGAIPMVPNLGERASGPGVIPIGTRAGAPRGSTGYAFLPIQRHSRALAARAARGTPGPVRMRGRITDWLDRVFLARLIARPDAAPDDFGRLFAGVPADRLVRFLMERGGPLDHLAVMTALPTGAFLRHAAAVSLPRALRPHPRQRAPVADADPDSPVPRS</sequence>
<evidence type="ECO:0000313" key="2">
    <source>
        <dbReference type="EMBL" id="MBK1669277.1"/>
    </source>
</evidence>
<dbReference type="Gene3D" id="3.50.50.60">
    <property type="entry name" value="FAD/NAD(P)-binding domain"/>
    <property type="match status" value="1"/>
</dbReference>
<protein>
    <recommendedName>
        <fullName evidence="4">Lycopene cyclase</fullName>
    </recommendedName>
</protein>
<dbReference type="SUPFAM" id="SSF51905">
    <property type="entry name" value="FAD/NAD(P)-binding domain"/>
    <property type="match status" value="1"/>
</dbReference>
<dbReference type="EMBL" id="NRRL01000043">
    <property type="protein sequence ID" value="MBK1669277.1"/>
    <property type="molecule type" value="Genomic_DNA"/>
</dbReference>
<evidence type="ECO:0000256" key="1">
    <source>
        <dbReference type="SAM" id="MobiDB-lite"/>
    </source>
</evidence>
<comment type="caution">
    <text evidence="2">The sequence shown here is derived from an EMBL/GenBank/DDBJ whole genome shotgun (WGS) entry which is preliminary data.</text>
</comment>
<dbReference type="RefSeq" id="WP_200341609.1">
    <property type="nucleotide sequence ID" value="NZ_NRRL01000043.1"/>
</dbReference>